<organism evidence="2 3">
    <name type="scientific">Paenibacillus antibioticophila</name>
    <dbReference type="NCBI Taxonomy" id="1274374"/>
    <lineage>
        <taxon>Bacteria</taxon>
        <taxon>Bacillati</taxon>
        <taxon>Bacillota</taxon>
        <taxon>Bacilli</taxon>
        <taxon>Bacillales</taxon>
        <taxon>Paenibacillaceae</taxon>
        <taxon>Paenibacillus</taxon>
    </lineage>
</organism>
<dbReference type="Pfam" id="PF01381">
    <property type="entry name" value="HTH_3"/>
    <property type="match status" value="1"/>
</dbReference>
<evidence type="ECO:0000313" key="2">
    <source>
        <dbReference type="EMBL" id="GIO38051.1"/>
    </source>
</evidence>
<protein>
    <recommendedName>
        <fullName evidence="1">HTH cro/C1-type domain-containing protein</fullName>
    </recommendedName>
</protein>
<dbReference type="Gene3D" id="1.10.260.40">
    <property type="entry name" value="lambda repressor-like DNA-binding domains"/>
    <property type="match status" value="1"/>
</dbReference>
<accession>A0A920CFC6</accession>
<dbReference type="AlphaFoldDB" id="A0A920CFC6"/>
<dbReference type="RefSeq" id="WP_212940269.1">
    <property type="nucleotide sequence ID" value="NZ_BORR01000010.1"/>
</dbReference>
<comment type="caution">
    <text evidence="2">The sequence shown here is derived from an EMBL/GenBank/DDBJ whole genome shotgun (WGS) entry which is preliminary data.</text>
</comment>
<dbReference type="PROSITE" id="PS50943">
    <property type="entry name" value="HTH_CROC1"/>
    <property type="match status" value="1"/>
</dbReference>
<keyword evidence="3" id="KW-1185">Reference proteome</keyword>
<feature type="domain" description="HTH cro/C1-type" evidence="1">
    <location>
        <begin position="7"/>
        <end position="61"/>
    </location>
</feature>
<dbReference type="SMART" id="SM00530">
    <property type="entry name" value="HTH_XRE"/>
    <property type="match status" value="1"/>
</dbReference>
<dbReference type="InterPro" id="IPR001387">
    <property type="entry name" value="Cro/C1-type_HTH"/>
</dbReference>
<dbReference type="InterPro" id="IPR010982">
    <property type="entry name" value="Lambda_DNA-bd_dom_sf"/>
</dbReference>
<dbReference type="GO" id="GO:0003677">
    <property type="term" value="F:DNA binding"/>
    <property type="evidence" value="ECO:0007669"/>
    <property type="project" value="InterPro"/>
</dbReference>
<gene>
    <name evidence="2" type="ORF">J41TS12_29120</name>
</gene>
<sequence length="120" mass="13761">MSIYNRIEFLIKSHGLTKKAFCEELKISTGNLGDWRRGKSTPSTNKLIEIAAFFDVSLDWLLTGRERIAQPAGRVNELPADYVFQEGEGLNTELEPEEKEFIQEYIAFVKYRKQRDSGGN</sequence>
<dbReference type="Proteomes" id="UP000681162">
    <property type="component" value="Unassembled WGS sequence"/>
</dbReference>
<name>A0A920CFC6_9BACL</name>
<evidence type="ECO:0000259" key="1">
    <source>
        <dbReference type="PROSITE" id="PS50943"/>
    </source>
</evidence>
<dbReference type="EMBL" id="BORR01000010">
    <property type="protein sequence ID" value="GIO38051.1"/>
    <property type="molecule type" value="Genomic_DNA"/>
</dbReference>
<proteinExistence type="predicted"/>
<dbReference type="CDD" id="cd00093">
    <property type="entry name" value="HTH_XRE"/>
    <property type="match status" value="1"/>
</dbReference>
<dbReference type="SUPFAM" id="SSF47413">
    <property type="entry name" value="lambda repressor-like DNA-binding domains"/>
    <property type="match status" value="1"/>
</dbReference>
<reference evidence="2 3" key="1">
    <citation type="submission" date="2021-03" db="EMBL/GenBank/DDBJ databases">
        <title>Antimicrobial resistance genes in bacteria isolated from Japanese honey, and their potential for conferring macrolide and lincosamide resistance in the American foulbrood pathogen Paenibacillus larvae.</title>
        <authorList>
            <person name="Okamoto M."/>
            <person name="Kumagai M."/>
            <person name="Kanamori H."/>
            <person name="Takamatsu D."/>
        </authorList>
    </citation>
    <scope>NUCLEOTIDE SEQUENCE [LARGE SCALE GENOMIC DNA]</scope>
    <source>
        <strain evidence="2 3">J41TS12</strain>
    </source>
</reference>
<evidence type="ECO:0000313" key="3">
    <source>
        <dbReference type="Proteomes" id="UP000681162"/>
    </source>
</evidence>